<dbReference type="EMBL" id="CAJOBB010001600">
    <property type="protein sequence ID" value="CAF3878987.1"/>
    <property type="molecule type" value="Genomic_DNA"/>
</dbReference>
<dbReference type="PANTHER" id="PTHR10760:SF2">
    <property type="entry name" value="LD13476P-RELATED"/>
    <property type="match status" value="1"/>
</dbReference>
<dbReference type="Gene3D" id="3.30.420.40">
    <property type="match status" value="1"/>
</dbReference>
<dbReference type="GO" id="GO:0005737">
    <property type="term" value="C:cytoplasm"/>
    <property type="evidence" value="ECO:0007669"/>
    <property type="project" value="UniProtKB-ARBA"/>
</dbReference>
<evidence type="ECO:0000313" key="5">
    <source>
        <dbReference type="EMBL" id="CAF3878987.1"/>
    </source>
</evidence>
<keyword evidence="2" id="KW-0175">Coiled coil</keyword>
<feature type="compositionally biased region" description="Low complexity" evidence="3">
    <location>
        <begin position="396"/>
        <end position="409"/>
    </location>
</feature>
<dbReference type="Proteomes" id="UP000663868">
    <property type="component" value="Unassembled WGS sequence"/>
</dbReference>
<feature type="region of interest" description="Disordered" evidence="3">
    <location>
        <begin position="396"/>
        <end position="421"/>
    </location>
</feature>
<feature type="coiled-coil region" evidence="2">
    <location>
        <begin position="2"/>
        <end position="57"/>
    </location>
</feature>
<organism evidence="5 6">
    <name type="scientific">Adineta steineri</name>
    <dbReference type="NCBI Taxonomy" id="433720"/>
    <lineage>
        <taxon>Eukaryota</taxon>
        <taxon>Metazoa</taxon>
        <taxon>Spiralia</taxon>
        <taxon>Gnathifera</taxon>
        <taxon>Rotifera</taxon>
        <taxon>Eurotatoria</taxon>
        <taxon>Bdelloidea</taxon>
        <taxon>Adinetida</taxon>
        <taxon>Adinetidae</taxon>
        <taxon>Adineta</taxon>
    </lineage>
</organism>
<dbReference type="PANTHER" id="PTHR10760">
    <property type="entry name" value="TORSIN"/>
    <property type="match status" value="1"/>
</dbReference>
<dbReference type="GO" id="GO:0071218">
    <property type="term" value="P:cellular response to misfolded protein"/>
    <property type="evidence" value="ECO:0007669"/>
    <property type="project" value="TreeGrafter"/>
</dbReference>
<evidence type="ECO:0000259" key="4">
    <source>
        <dbReference type="Pfam" id="PF21376"/>
    </source>
</evidence>
<dbReference type="GO" id="GO:0016887">
    <property type="term" value="F:ATP hydrolysis activity"/>
    <property type="evidence" value="ECO:0007669"/>
    <property type="project" value="InterPro"/>
</dbReference>
<dbReference type="InterPro" id="IPR027417">
    <property type="entry name" value="P-loop_NTPase"/>
</dbReference>
<gene>
    <name evidence="5" type="ORF">KXQ929_LOCUS21645</name>
</gene>
<name>A0A819G336_9BILA</name>
<evidence type="ECO:0000256" key="3">
    <source>
        <dbReference type="SAM" id="MobiDB-lite"/>
    </source>
</evidence>
<feature type="domain" description="Torsin-1A C-terminal" evidence="4">
    <location>
        <begin position="726"/>
        <end position="789"/>
    </location>
</feature>
<proteinExistence type="inferred from homology"/>
<comment type="caution">
    <text evidence="5">The sequence shown here is derived from an EMBL/GenBank/DDBJ whole genome shotgun (WGS) entry which is preliminary data.</text>
</comment>
<dbReference type="Pfam" id="PF09789">
    <property type="entry name" value="CC149"/>
    <property type="match status" value="1"/>
</dbReference>
<comment type="similarity">
    <text evidence="1">Belongs to the ClpA/ClpB family. Torsin subfamily.</text>
</comment>
<dbReference type="AlphaFoldDB" id="A0A819G336"/>
<protein>
    <recommendedName>
        <fullName evidence="4">Torsin-1A C-terminal domain-containing protein</fullName>
    </recommendedName>
</protein>
<dbReference type="InterPro" id="IPR019179">
    <property type="entry name" value="CC149"/>
</dbReference>
<evidence type="ECO:0000256" key="2">
    <source>
        <dbReference type="SAM" id="Coils"/>
    </source>
</evidence>
<evidence type="ECO:0000313" key="6">
    <source>
        <dbReference type="Proteomes" id="UP000663868"/>
    </source>
</evidence>
<dbReference type="Gene3D" id="3.40.50.300">
    <property type="entry name" value="P-loop containing nucleotide triphosphate hydrolases"/>
    <property type="match status" value="1"/>
</dbReference>
<dbReference type="Pfam" id="PF21376">
    <property type="entry name" value="TOR1A_C"/>
    <property type="match status" value="1"/>
</dbReference>
<sequence length="805" mass="92979">MTDNQQQQIDLLNNDIQILQKKLDSKTKAFGILINELESLRHERDQFKTLADSLQEKCVQLRKPTINKIEPLNAIHHSQPLYEHPNDSTIHLLKTALKTVQDEKEGLQSKIDELQYELNDVKGDLSIFRQKRNRDRNNSNNQHENNDKELDNHREDQSILLNHLEQSNERINELYNDLKLITCEKEELEIERDSFKIKYNKLNQELNKMLNGNEKCIVDIELVLSENRYLKEKIIELTREKSLAIANANKYKDLIQTQRSAFHRQGKIQSSGDILTYNQVRSVINQSYILPNNPETDNDLRSIAEALFENIKDKNVTIIHQRKINKLLASRIIELEKRLTDCKLTTTPEQTSSLINLLDRTPSPLIPDSTTSQIIDSTDDIQQLSSTQIFDFPSTWSTSSSFSSLSMKTSENETRKLRNQSQSNYLEMDDLLESSTSTSNSSNLIPPTISDDIEQLQDLFNNNNNARQSTKQTNSTTNVDRVLFSGSFLRINEASMRILVYAIDYWPRELDIRMRDELMGQPLAHNLIHTSIKAHINTKNPSKPLVLLLHGSTGTGKNFISKLIVESLYKKGYKSGYVRLYVASRDFMHDDEHSIQEYKARIKKDIEKGTSTCEHATFIFDEVDKPYVQSLLLETISFYTHFYTERYPIPIDFRKTIFIFLSNTGATEINRLALKYNSASINREAFTITGFRDAFANAARSEPGGLWHGLLTNRNLETFFVPFLPLERSHVRTCVQRQLATVRKHDEYQYKLPDNDIVNRVLDLIEFSPPDALLYSVSGCKKVSQKLDFILEGIRMTPVKSKTEF</sequence>
<dbReference type="GO" id="GO:0005524">
    <property type="term" value="F:ATP binding"/>
    <property type="evidence" value="ECO:0007669"/>
    <property type="project" value="InterPro"/>
</dbReference>
<dbReference type="SUPFAM" id="SSF52540">
    <property type="entry name" value="P-loop containing nucleoside triphosphate hydrolases"/>
    <property type="match status" value="1"/>
</dbReference>
<dbReference type="InterPro" id="IPR049337">
    <property type="entry name" value="TOR1A_C"/>
</dbReference>
<feature type="region of interest" description="Disordered" evidence="3">
    <location>
        <begin position="129"/>
        <end position="152"/>
    </location>
</feature>
<accession>A0A819G336</accession>
<dbReference type="Pfam" id="PF06309">
    <property type="entry name" value="Torsin"/>
    <property type="match status" value="1"/>
</dbReference>
<reference evidence="5" key="1">
    <citation type="submission" date="2021-02" db="EMBL/GenBank/DDBJ databases">
        <authorList>
            <person name="Nowell W R."/>
        </authorList>
    </citation>
    <scope>NUCLEOTIDE SEQUENCE</scope>
</reference>
<dbReference type="GO" id="GO:0012505">
    <property type="term" value="C:endomembrane system"/>
    <property type="evidence" value="ECO:0007669"/>
    <property type="project" value="UniProtKB-ARBA"/>
</dbReference>
<dbReference type="InterPro" id="IPR010448">
    <property type="entry name" value="Torsin"/>
</dbReference>
<evidence type="ECO:0000256" key="1">
    <source>
        <dbReference type="ARBA" id="ARBA00006235"/>
    </source>
</evidence>